<feature type="region of interest" description="Disordered" evidence="1">
    <location>
        <begin position="77"/>
        <end position="113"/>
    </location>
</feature>
<organism evidence="2 3">
    <name type="scientific">Microlunatus kandeliicorticis</name>
    <dbReference type="NCBI Taxonomy" id="1759536"/>
    <lineage>
        <taxon>Bacteria</taxon>
        <taxon>Bacillati</taxon>
        <taxon>Actinomycetota</taxon>
        <taxon>Actinomycetes</taxon>
        <taxon>Propionibacteriales</taxon>
        <taxon>Propionibacteriaceae</taxon>
        <taxon>Microlunatus</taxon>
    </lineage>
</organism>
<name>A0A7W3IVN0_9ACTN</name>
<dbReference type="Proteomes" id="UP000523079">
    <property type="component" value="Unassembled WGS sequence"/>
</dbReference>
<evidence type="ECO:0000256" key="1">
    <source>
        <dbReference type="SAM" id="MobiDB-lite"/>
    </source>
</evidence>
<accession>A0A7W3IVN0</accession>
<dbReference type="AlphaFoldDB" id="A0A7W3IVN0"/>
<reference evidence="2 3" key="1">
    <citation type="submission" date="2020-07" db="EMBL/GenBank/DDBJ databases">
        <title>Sequencing the genomes of 1000 actinobacteria strains.</title>
        <authorList>
            <person name="Klenk H.-P."/>
        </authorList>
    </citation>
    <scope>NUCLEOTIDE SEQUENCE [LARGE SCALE GENOMIC DNA]</scope>
    <source>
        <strain evidence="2 3">DSM 100723</strain>
    </source>
</reference>
<keyword evidence="3" id="KW-1185">Reference proteome</keyword>
<comment type="caution">
    <text evidence="2">The sequence shown here is derived from an EMBL/GenBank/DDBJ whole genome shotgun (WGS) entry which is preliminary data.</text>
</comment>
<dbReference type="RefSeq" id="WP_182561706.1">
    <property type="nucleotide sequence ID" value="NZ_JACGWT010000006.1"/>
</dbReference>
<dbReference type="EMBL" id="JACGWT010000006">
    <property type="protein sequence ID" value="MBA8796133.1"/>
    <property type="molecule type" value="Genomic_DNA"/>
</dbReference>
<sequence>MEFASRSFKIVRFSTTSPDEGHAYLRRTYTDFALAIRGSEQDFRFSSDFTRIATGSISRVRHSMAVALHARDGIDRLGVHQRGRRPPATRRPGANTGSAPVRRWYCPPPFPTG</sequence>
<protein>
    <submittedName>
        <fullName evidence="2">Uncharacterized protein</fullName>
    </submittedName>
</protein>
<gene>
    <name evidence="2" type="ORF">FHX74_003774</name>
</gene>
<feature type="compositionally biased region" description="Basic residues" evidence="1">
    <location>
        <begin position="79"/>
        <end position="88"/>
    </location>
</feature>
<evidence type="ECO:0000313" key="2">
    <source>
        <dbReference type="EMBL" id="MBA8796133.1"/>
    </source>
</evidence>
<proteinExistence type="predicted"/>
<evidence type="ECO:0000313" key="3">
    <source>
        <dbReference type="Proteomes" id="UP000523079"/>
    </source>
</evidence>